<dbReference type="Proteomes" id="UP000501676">
    <property type="component" value="Chromosome"/>
</dbReference>
<dbReference type="Gene3D" id="2.40.50.140">
    <property type="entry name" value="Nucleic acid-binding proteins"/>
    <property type="match status" value="1"/>
</dbReference>
<dbReference type="InterPro" id="IPR031944">
    <property type="entry name" value="RsgA_N"/>
</dbReference>
<dbReference type="GO" id="GO:0005525">
    <property type="term" value="F:GTP binding"/>
    <property type="evidence" value="ECO:0007669"/>
    <property type="project" value="UniProtKB-UniRule"/>
</dbReference>
<dbReference type="NCBIfam" id="TIGR00157">
    <property type="entry name" value="ribosome small subunit-dependent GTPase A"/>
    <property type="match status" value="1"/>
</dbReference>
<evidence type="ECO:0000256" key="3">
    <source>
        <dbReference type="ARBA" id="ARBA00022723"/>
    </source>
</evidence>
<evidence type="ECO:0000256" key="10">
    <source>
        <dbReference type="HAMAP-Rule" id="MF_01820"/>
    </source>
</evidence>
<comment type="subcellular location">
    <subcellularLocation>
        <location evidence="10">Cytoplasm</location>
    </subcellularLocation>
</comment>
<feature type="binding site" evidence="10">
    <location>
        <position position="261"/>
    </location>
    <ligand>
        <name>Zn(2+)</name>
        <dbReference type="ChEBI" id="CHEBI:29105"/>
    </ligand>
</feature>
<protein>
    <recommendedName>
        <fullName evidence="10">Small ribosomal subunit biogenesis GTPase RsgA</fullName>
        <ecNumber evidence="10">3.6.1.-</ecNumber>
    </recommendedName>
</protein>
<keyword evidence="9 10" id="KW-0342">GTP-binding</keyword>
<dbReference type="GO" id="GO:0046872">
    <property type="term" value="F:metal ion binding"/>
    <property type="evidence" value="ECO:0007669"/>
    <property type="project" value="UniProtKB-KW"/>
</dbReference>
<dbReference type="GO" id="GO:0003924">
    <property type="term" value="F:GTPase activity"/>
    <property type="evidence" value="ECO:0007669"/>
    <property type="project" value="UniProtKB-UniRule"/>
</dbReference>
<evidence type="ECO:0000313" key="14">
    <source>
        <dbReference type="Proteomes" id="UP000501676"/>
    </source>
</evidence>
<dbReference type="CDD" id="cd01854">
    <property type="entry name" value="YjeQ_EngC"/>
    <property type="match status" value="1"/>
</dbReference>
<dbReference type="InterPro" id="IPR012340">
    <property type="entry name" value="NA-bd_OB-fold"/>
</dbReference>
<accession>A0A6G7BAH1</accession>
<feature type="binding site" evidence="10">
    <location>
        <position position="253"/>
    </location>
    <ligand>
        <name>Zn(2+)</name>
        <dbReference type="ChEBI" id="CHEBI:29105"/>
    </ligand>
</feature>
<dbReference type="InterPro" id="IPR010914">
    <property type="entry name" value="RsgA_GTPase_dom"/>
</dbReference>
<comment type="function">
    <text evidence="10">One of several proteins that assist in the late maturation steps of the functional core of the 30S ribosomal subunit. Helps release RbfA from mature subunits. May play a role in the assembly of ribosomal proteins into the subunit. Circularly permuted GTPase that catalyzes slow GTP hydrolysis, GTPase activity is stimulated by the 30S ribosomal subunit.</text>
</comment>
<feature type="binding site" evidence="10">
    <location>
        <position position="255"/>
    </location>
    <ligand>
        <name>Zn(2+)</name>
        <dbReference type="ChEBI" id="CHEBI:29105"/>
    </ligand>
</feature>
<keyword evidence="7 10" id="KW-0862">Zinc</keyword>
<comment type="subunit">
    <text evidence="10">Monomer. Associates with 30S ribosomal subunit, binds 16S rRNA.</text>
</comment>
<dbReference type="GO" id="GO:0042274">
    <property type="term" value="P:ribosomal small subunit biogenesis"/>
    <property type="evidence" value="ECO:0007669"/>
    <property type="project" value="UniProtKB-UniRule"/>
</dbReference>
<dbReference type="SUPFAM" id="SSF52540">
    <property type="entry name" value="P-loop containing nucleoside triphosphate hydrolases"/>
    <property type="match status" value="1"/>
</dbReference>
<dbReference type="PROSITE" id="PS50936">
    <property type="entry name" value="ENGC_GTPASE"/>
    <property type="match status" value="1"/>
</dbReference>
<dbReference type="AlphaFoldDB" id="A0A6G7BAH1"/>
<evidence type="ECO:0000256" key="2">
    <source>
        <dbReference type="ARBA" id="ARBA00022517"/>
    </source>
</evidence>
<evidence type="ECO:0000256" key="1">
    <source>
        <dbReference type="ARBA" id="ARBA00022490"/>
    </source>
</evidence>
<dbReference type="GO" id="GO:0019843">
    <property type="term" value="F:rRNA binding"/>
    <property type="evidence" value="ECO:0007669"/>
    <property type="project" value="UniProtKB-KW"/>
</dbReference>
<reference evidence="13 14" key="1">
    <citation type="submission" date="2020-02" db="EMBL/GenBank/DDBJ databases">
        <title>Complete genome sequences of six Lactobacillus iners strains isolated from the human vagina.</title>
        <authorList>
            <person name="France M.T."/>
            <person name="Rutt L."/>
            <person name="Narina S."/>
            <person name="Arbaugh S."/>
            <person name="Humphrys M.S."/>
            <person name="Ma B."/>
            <person name="Hayward M.R."/>
            <person name="Relman D."/>
            <person name="Kwon D.S."/>
            <person name="Ravel J."/>
        </authorList>
    </citation>
    <scope>NUCLEOTIDE SEQUENCE [LARGE SCALE GENOMIC DNA]</scope>
    <source>
        <strain evidence="13 14">C0210C1</strain>
    </source>
</reference>
<gene>
    <name evidence="10 13" type="primary">rsgA</name>
    <name evidence="13" type="ORF">G6Z83_04450</name>
</gene>
<keyword evidence="1 10" id="KW-0963">Cytoplasm</keyword>
<feature type="binding site" evidence="10">
    <location>
        <position position="248"/>
    </location>
    <ligand>
        <name>Zn(2+)</name>
        <dbReference type="ChEBI" id="CHEBI:29105"/>
    </ligand>
</feature>
<dbReference type="InterPro" id="IPR027417">
    <property type="entry name" value="P-loop_NTPase"/>
</dbReference>
<proteinExistence type="inferred from homology"/>
<dbReference type="Gene3D" id="3.40.50.300">
    <property type="entry name" value="P-loop containing nucleotide triphosphate hydrolases"/>
    <property type="match status" value="1"/>
</dbReference>
<dbReference type="InterPro" id="IPR030378">
    <property type="entry name" value="G_CP_dom"/>
</dbReference>
<dbReference type="PANTHER" id="PTHR32120:SF11">
    <property type="entry name" value="SMALL RIBOSOMAL SUBUNIT BIOGENESIS GTPASE RSGA 1, MITOCHONDRIAL-RELATED"/>
    <property type="match status" value="1"/>
</dbReference>
<evidence type="ECO:0000256" key="4">
    <source>
        <dbReference type="ARBA" id="ARBA00022730"/>
    </source>
</evidence>
<dbReference type="Gene3D" id="1.10.40.50">
    <property type="entry name" value="Probable gtpase engc, domain 3"/>
    <property type="match status" value="1"/>
</dbReference>
<evidence type="ECO:0000259" key="12">
    <source>
        <dbReference type="PROSITE" id="PS51721"/>
    </source>
</evidence>
<evidence type="ECO:0000256" key="7">
    <source>
        <dbReference type="ARBA" id="ARBA00022833"/>
    </source>
</evidence>
<comment type="similarity">
    <text evidence="10">Belongs to the TRAFAC class YlqF/YawG GTPase family. RsgA subfamily.</text>
</comment>
<dbReference type="EMBL" id="CP049228">
    <property type="protein sequence ID" value="QIH23951.1"/>
    <property type="molecule type" value="Genomic_DNA"/>
</dbReference>
<name>A0A6G7BAH1_9LACO</name>
<keyword evidence="2 10" id="KW-0690">Ribosome biogenesis</keyword>
<feature type="domain" description="CP-type G" evidence="12">
    <location>
        <begin position="66"/>
        <end position="224"/>
    </location>
</feature>
<keyword evidence="5 10" id="KW-0547">Nucleotide-binding</keyword>
<keyword evidence="6 10" id="KW-0378">Hydrolase</keyword>
<evidence type="ECO:0000259" key="11">
    <source>
        <dbReference type="PROSITE" id="PS50936"/>
    </source>
</evidence>
<feature type="domain" description="EngC GTPase" evidence="11">
    <location>
        <begin position="75"/>
        <end position="222"/>
    </location>
</feature>
<dbReference type="GO" id="GO:0005737">
    <property type="term" value="C:cytoplasm"/>
    <property type="evidence" value="ECO:0007669"/>
    <property type="project" value="UniProtKB-SubCell"/>
</dbReference>
<keyword evidence="3 10" id="KW-0479">Metal-binding</keyword>
<dbReference type="PROSITE" id="PS51721">
    <property type="entry name" value="G_CP"/>
    <property type="match status" value="1"/>
</dbReference>
<keyword evidence="8 10" id="KW-0694">RNA-binding</keyword>
<evidence type="ECO:0000256" key="9">
    <source>
        <dbReference type="ARBA" id="ARBA00023134"/>
    </source>
</evidence>
<keyword evidence="4 10" id="KW-0699">rRNA-binding</keyword>
<organism evidence="13 14">
    <name type="scientific">Lactobacillus iners</name>
    <dbReference type="NCBI Taxonomy" id="147802"/>
    <lineage>
        <taxon>Bacteria</taxon>
        <taxon>Bacillati</taxon>
        <taxon>Bacillota</taxon>
        <taxon>Bacilli</taxon>
        <taxon>Lactobacillales</taxon>
        <taxon>Lactobacillaceae</taxon>
        <taxon>Lactobacillus</taxon>
    </lineage>
</organism>
<dbReference type="Pfam" id="PF03193">
    <property type="entry name" value="RsgA_GTPase"/>
    <property type="match status" value="1"/>
</dbReference>
<dbReference type="GeneID" id="93221621"/>
<evidence type="ECO:0000256" key="5">
    <source>
        <dbReference type="ARBA" id="ARBA00022741"/>
    </source>
</evidence>
<evidence type="ECO:0000256" key="8">
    <source>
        <dbReference type="ARBA" id="ARBA00022884"/>
    </source>
</evidence>
<dbReference type="RefSeq" id="WP_006729170.1">
    <property type="nucleotide sequence ID" value="NZ_CP045664.1"/>
</dbReference>
<dbReference type="Pfam" id="PF16745">
    <property type="entry name" value="RsgA_N"/>
    <property type="match status" value="1"/>
</dbReference>
<feature type="binding site" evidence="10">
    <location>
        <begin position="167"/>
        <end position="175"/>
    </location>
    <ligand>
        <name>GTP</name>
        <dbReference type="ChEBI" id="CHEBI:37565"/>
    </ligand>
</feature>
<dbReference type="PANTHER" id="PTHR32120">
    <property type="entry name" value="SMALL RIBOSOMAL SUBUNIT BIOGENESIS GTPASE RSGA"/>
    <property type="match status" value="1"/>
</dbReference>
<dbReference type="EC" id="3.6.1.-" evidence="10"/>
<dbReference type="InterPro" id="IPR004881">
    <property type="entry name" value="Ribosome_biogen_GTPase_RsgA"/>
</dbReference>
<feature type="binding site" evidence="10">
    <location>
        <begin position="115"/>
        <end position="118"/>
    </location>
    <ligand>
        <name>GTP</name>
        <dbReference type="ChEBI" id="CHEBI:37565"/>
    </ligand>
</feature>
<dbReference type="SUPFAM" id="SSF50249">
    <property type="entry name" value="Nucleic acid-binding proteins"/>
    <property type="match status" value="1"/>
</dbReference>
<evidence type="ECO:0000313" key="13">
    <source>
        <dbReference type="EMBL" id="QIH23951.1"/>
    </source>
</evidence>
<evidence type="ECO:0000256" key="6">
    <source>
        <dbReference type="ARBA" id="ARBA00022801"/>
    </source>
</evidence>
<comment type="cofactor">
    <cofactor evidence="10">
        <name>Zn(2+)</name>
        <dbReference type="ChEBI" id="CHEBI:29105"/>
    </cofactor>
    <text evidence="10">Binds 1 zinc ion per subunit.</text>
</comment>
<dbReference type="HAMAP" id="MF_01820">
    <property type="entry name" value="GTPase_RsgA"/>
    <property type="match status" value="1"/>
</dbReference>
<sequence>MLEKIAGIVVSVISGYYDIKTDKGIIRSRARGIFRNLKQKPLVGDRVVVQPDDKGINYLVAVADRTCELQRPALANAEYVLLVMSATQPDFSVDLLDRYLVFFAWKKVKVVIFLSKTDLISSDELLKIKSKLNEYQKIGYQYFVDYQDLEQYLQNNIDSDEIWVLAGQSGVGKSTLLNRLKKDISQKTAEISFALNRGKHTTRQISLFEYGKGYIADTPGFSSIDLSNIKLDELKDLFYEIKHFSKECKFRQCQHINEPKCAVKVALNNHDILDSRYNSYIKIREEIALGRIPEYRK</sequence>